<dbReference type="PROSITE" id="PS52011">
    <property type="entry name" value="PEPTIDASE_M2"/>
    <property type="match status" value="2"/>
</dbReference>
<feature type="disulfide bond" evidence="5">
    <location>
        <begin position="978"/>
        <end position="996"/>
    </location>
</feature>
<comment type="caution">
    <text evidence="5">Lacks conserved residue(s) required for the propagation of feature annotation.</text>
</comment>
<sequence>MGQSILFFIFASSLFLLSNANQNPSNPPKPLVPPHPFQESEEQALLYLSELEGRYSGACNRQITVRWNYITNVTNATASESTAANTEYLNFQSSIQNEILTRFSTWSSFQNDAVRREFKYLAIRGPATMPAADVAAMTRLQSEMETAFATLEVCEYNSSNCGVRLDPEIEEKLSTVWDPDELAHYWTAWHDAISEAVPPLKYQQFLNYQSAMARANGFRDMSEMWMVTYDDETTGWTAEKFKNLIRNLWAQIKPLYEKLHAYVRMKFRRIPEYEPLIEKCGYIPAQLTGDMWSQDWSTLDNLTKPFPDAVSLDATEAMLKKNYTALRMFQEAEKFFTDMGLQPMTETFWNKSMLKRLDDGREVVCQASAEDFCLGRGSQDFRIKQCTKVTMDQLVTAHHEMGHIEYFQQYTDNDYIFREGANPGFHEAIGDAIALAVVTPSHLQCVLELDMGLDPAICNEDYYSQAEDNVTETDINYLYITALQKLVFFPFAISMESWRWEVFGGNLPLQKYNDRWWELRTQNQGIKSPSNRTSPNLFDPAAKYHIVSNVEYLRYFISHILQFQFYESMCIAAGQFDPESNTSKPLYQCDFSGSKEAGKLLRDMMKLGFSKGWTVALEAMTGSRDMSILPLENYFKPLLEYIDKELAANGETPGFGESCEAVAKYYISTVFEKEVSEWDEKFMQSLWSYLTDLKNETAKNIFEEVSLQSATYRKRVWEQVIRHFDYKSFQDPSLKRQLQMLNVIGTNALPEGKLKTYHEISAEMTEIYGTAKICPYNNQTCDLEKVGMNLNPEIEKVLTESEDYEELAYTWKAWRDATGRKLRPSYNKFVDLGNEAAQLNGFDNLKGMWLRTYESSSFERDCEYLWSQVKPLYEELHAYTRYKLRTKYPQIKSEDPIPGDMWGHNWEYLNKFLAPFPNVSTFDVTEALKEKYTPDLAGVSKMFDVANEFFVSLGLYDMGVSYGSKAQLVRPNDREVDCHASAWDFSNKKDFRLKMCTKVNQEDFITIHHELGHIQYYMNYKNLPNTFRDGANPGFQEAIGDVMALSVSTPKHMMKIGLAENQASLSKKSTINYLMKVGLDKIAFLPYGFMIDAYRWKIYDGSINRKDLEYEWLKMRSEFQGVVPPVVRDEQDFDAGSKYHVPANAPYIRYFVSYILQFQIYKELCVTAKEYPAQPLYECDFYQNKDAGAQLKKLLQAGSSKNWELILEDTIGRGKMDATAILEYFAPLREYLQEYRAEINYPIGWSNDAFEALLKRA</sequence>
<keyword evidence="6" id="KW-0378">Hydrolase</keyword>
<keyword evidence="6" id="KW-0862">Zinc</keyword>
<dbReference type="EC" id="3.4.-.-" evidence="6"/>
<dbReference type="PANTHER" id="PTHR10514">
    <property type="entry name" value="ANGIOTENSIN-CONVERTING ENZYME"/>
    <property type="match status" value="1"/>
</dbReference>
<dbReference type="Proteomes" id="UP001642540">
    <property type="component" value="Unassembled WGS sequence"/>
</dbReference>
<keyword evidence="6" id="KW-0121">Carboxypeptidase</keyword>
<evidence type="ECO:0000256" key="4">
    <source>
        <dbReference type="ARBA" id="ARBA00023180"/>
    </source>
</evidence>
<accession>A0ABP1PP39</accession>
<evidence type="ECO:0000256" key="7">
    <source>
        <dbReference type="SAM" id="SignalP"/>
    </source>
</evidence>
<evidence type="ECO:0000313" key="9">
    <source>
        <dbReference type="Proteomes" id="UP001642540"/>
    </source>
</evidence>
<evidence type="ECO:0000256" key="6">
    <source>
        <dbReference type="RuleBase" id="RU361144"/>
    </source>
</evidence>
<proteinExistence type="inferred from homology"/>
<protein>
    <recommendedName>
        <fullName evidence="6">Angiotensin-converting enzyme</fullName>
        <ecNumber evidence="6">3.4.-.-</ecNumber>
    </recommendedName>
</protein>
<comment type="caution">
    <text evidence="8">The sequence shown here is derived from an EMBL/GenBank/DDBJ whole genome shotgun (WGS) entry which is preliminary data.</text>
</comment>
<evidence type="ECO:0000256" key="3">
    <source>
        <dbReference type="ARBA" id="ARBA00023157"/>
    </source>
</evidence>
<name>A0ABP1PP39_9HEXA</name>
<feature type="chain" id="PRO_5045274443" description="Angiotensin-converting enzyme" evidence="7">
    <location>
        <begin position="21"/>
        <end position="1257"/>
    </location>
</feature>
<evidence type="ECO:0000256" key="1">
    <source>
        <dbReference type="ARBA" id="ARBA00008139"/>
    </source>
</evidence>
<keyword evidence="6" id="KW-0479">Metal-binding</keyword>
<dbReference type="InterPro" id="IPR001548">
    <property type="entry name" value="Peptidase_M2"/>
</dbReference>
<feature type="signal peptide" evidence="7">
    <location>
        <begin position="1"/>
        <end position="20"/>
    </location>
</feature>
<dbReference type="CDD" id="cd06461">
    <property type="entry name" value="M2_ACE"/>
    <property type="match status" value="2"/>
</dbReference>
<comment type="cofactor">
    <cofactor evidence="6">
        <name>Zn(2+)</name>
        <dbReference type="ChEBI" id="CHEBI:29105"/>
    </cofactor>
    <text evidence="6">Binds 2 Zn(2+) ions per subunit.</text>
</comment>
<evidence type="ECO:0000256" key="5">
    <source>
        <dbReference type="PROSITE-ProRule" id="PRU01355"/>
    </source>
</evidence>
<evidence type="ECO:0000313" key="8">
    <source>
        <dbReference type="EMBL" id="CAL8071127.1"/>
    </source>
</evidence>
<dbReference type="PRINTS" id="PR00791">
    <property type="entry name" value="PEPDIPTASEA"/>
</dbReference>
<comment type="similarity">
    <text evidence="1 5 6">Belongs to the peptidase M2 family.</text>
</comment>
<keyword evidence="6" id="KW-0482">Metalloprotease</keyword>
<dbReference type="PANTHER" id="PTHR10514:SF27">
    <property type="entry name" value="ANGIOTENSIN-CONVERTING ENZYME"/>
    <property type="match status" value="1"/>
</dbReference>
<dbReference type="Pfam" id="PF01401">
    <property type="entry name" value="Peptidase_M2"/>
    <property type="match status" value="2"/>
</dbReference>
<evidence type="ECO:0000256" key="2">
    <source>
        <dbReference type="ARBA" id="ARBA00022729"/>
    </source>
</evidence>
<keyword evidence="4 6" id="KW-0325">Glycoprotein</keyword>
<dbReference type="EMBL" id="CAXLJM020000004">
    <property type="protein sequence ID" value="CAL8071127.1"/>
    <property type="molecule type" value="Genomic_DNA"/>
</dbReference>
<keyword evidence="9" id="KW-1185">Reference proteome</keyword>
<dbReference type="SUPFAM" id="SSF55486">
    <property type="entry name" value="Metalloproteases ('zincins'), catalytic domain"/>
    <property type="match status" value="2"/>
</dbReference>
<dbReference type="Gene3D" id="1.10.1370.30">
    <property type="match status" value="2"/>
</dbReference>
<reference evidence="8 9" key="1">
    <citation type="submission" date="2024-08" db="EMBL/GenBank/DDBJ databases">
        <authorList>
            <person name="Cucini C."/>
            <person name="Frati F."/>
        </authorList>
    </citation>
    <scope>NUCLEOTIDE SEQUENCE [LARGE SCALE GENOMIC DNA]</scope>
</reference>
<organism evidence="8 9">
    <name type="scientific">Orchesella dallaii</name>
    <dbReference type="NCBI Taxonomy" id="48710"/>
    <lineage>
        <taxon>Eukaryota</taxon>
        <taxon>Metazoa</taxon>
        <taxon>Ecdysozoa</taxon>
        <taxon>Arthropoda</taxon>
        <taxon>Hexapoda</taxon>
        <taxon>Collembola</taxon>
        <taxon>Entomobryomorpha</taxon>
        <taxon>Entomobryoidea</taxon>
        <taxon>Orchesellidae</taxon>
        <taxon>Orchesellinae</taxon>
        <taxon>Orchesella</taxon>
    </lineage>
</organism>
<keyword evidence="3 5" id="KW-1015">Disulfide bond</keyword>
<keyword evidence="2 7" id="KW-0732">Signal</keyword>
<gene>
    <name evidence="8" type="ORF">ODALV1_LOCUS1568</name>
</gene>
<keyword evidence="6" id="KW-0645">Protease</keyword>